<accession>A0A3M4W576</accession>
<evidence type="ECO:0000256" key="1">
    <source>
        <dbReference type="ARBA" id="ARBA00023002"/>
    </source>
</evidence>
<name>A0A3M4W576_PSECI</name>
<sequence length="368" mass="39980">MQSTTGMSHMTTAIKQSTESVISLAHQEVRTFRFDVQQSNLLHTFCEELAAIGGPQAAGARAKASVAATELKFSMSKEQSELLLAYSDGLISLLIFEGLQKISSDSPPDELPELAALEDRHDVLCMAARNQILLKLVDNSSFAYDMDNEGKLVRLVANFKGGGLTKITAEPEVKELSSHSGLALGPHTEAPYWCAVNAQDGHSPSPSSLILSALWNPSLEPTTVIPLPPVLDKIGVTHCLALTTGSFQFTRSDSFVSGKGEDGRGVSILEFDNKVGFAARFNSYRFSVNENASPFVKKAYSALCEGIKEATPCEYVLTQESAMVINNIRALHCRDIIKDNRRVLVRIFGMSKFSAPLVISEDPLLLRG</sequence>
<dbReference type="EMBL" id="RBRY01000063">
    <property type="protein sequence ID" value="RMR59083.1"/>
    <property type="molecule type" value="Genomic_DNA"/>
</dbReference>
<evidence type="ECO:0000313" key="2">
    <source>
        <dbReference type="EMBL" id="RMR59083.1"/>
    </source>
</evidence>
<evidence type="ECO:0000313" key="3">
    <source>
        <dbReference type="Proteomes" id="UP000278332"/>
    </source>
</evidence>
<proteinExistence type="predicted"/>
<dbReference type="Gene3D" id="3.60.130.10">
    <property type="entry name" value="Clavaminate synthase-like"/>
    <property type="match status" value="1"/>
</dbReference>
<evidence type="ECO:0008006" key="4">
    <source>
        <dbReference type="Google" id="ProtNLM"/>
    </source>
</evidence>
<protein>
    <recommendedName>
        <fullName evidence="4">TauD/TfdA-like domain-containing protein</fullName>
    </recommendedName>
</protein>
<dbReference type="InterPro" id="IPR042098">
    <property type="entry name" value="TauD-like_sf"/>
</dbReference>
<dbReference type="SUPFAM" id="SSF51197">
    <property type="entry name" value="Clavaminate synthase-like"/>
    <property type="match status" value="1"/>
</dbReference>
<reference evidence="2 3" key="1">
    <citation type="submission" date="2018-08" db="EMBL/GenBank/DDBJ databases">
        <title>Recombination of ecologically and evolutionarily significant loci maintains genetic cohesion in the Pseudomonas syringae species complex.</title>
        <authorList>
            <person name="Dillon M."/>
            <person name="Thakur S."/>
            <person name="Almeida R.N.D."/>
            <person name="Weir B.S."/>
            <person name="Guttman D.S."/>
        </authorList>
    </citation>
    <scope>NUCLEOTIDE SEQUENCE [LARGE SCALE GENOMIC DNA]</scope>
    <source>
        <strain evidence="2 3">ICMP 6917</strain>
    </source>
</reference>
<keyword evidence="1" id="KW-0560">Oxidoreductase</keyword>
<comment type="caution">
    <text evidence="2">The sequence shown here is derived from an EMBL/GenBank/DDBJ whole genome shotgun (WGS) entry which is preliminary data.</text>
</comment>
<gene>
    <name evidence="2" type="ORF">ALP84_00839</name>
</gene>
<dbReference type="Proteomes" id="UP000278332">
    <property type="component" value="Unassembled WGS sequence"/>
</dbReference>
<dbReference type="GO" id="GO:0016706">
    <property type="term" value="F:2-oxoglutarate-dependent dioxygenase activity"/>
    <property type="evidence" value="ECO:0007669"/>
    <property type="project" value="UniProtKB-ARBA"/>
</dbReference>
<organism evidence="2 3">
    <name type="scientific">Pseudomonas cichorii</name>
    <dbReference type="NCBI Taxonomy" id="36746"/>
    <lineage>
        <taxon>Bacteria</taxon>
        <taxon>Pseudomonadati</taxon>
        <taxon>Pseudomonadota</taxon>
        <taxon>Gammaproteobacteria</taxon>
        <taxon>Pseudomonadales</taxon>
        <taxon>Pseudomonadaceae</taxon>
        <taxon>Pseudomonas</taxon>
    </lineage>
</organism>
<dbReference type="AlphaFoldDB" id="A0A3M4W576"/>